<gene>
    <name evidence="2" type="ORF">GQ55_7G225400</name>
</gene>
<dbReference type="Proteomes" id="UP000244336">
    <property type="component" value="Chromosome 7"/>
</dbReference>
<organism evidence="2 3">
    <name type="scientific">Panicum hallii var. hallii</name>
    <dbReference type="NCBI Taxonomy" id="1504633"/>
    <lineage>
        <taxon>Eukaryota</taxon>
        <taxon>Viridiplantae</taxon>
        <taxon>Streptophyta</taxon>
        <taxon>Embryophyta</taxon>
        <taxon>Tracheophyta</taxon>
        <taxon>Spermatophyta</taxon>
        <taxon>Magnoliopsida</taxon>
        <taxon>Liliopsida</taxon>
        <taxon>Poales</taxon>
        <taxon>Poaceae</taxon>
        <taxon>PACMAD clade</taxon>
        <taxon>Panicoideae</taxon>
        <taxon>Panicodae</taxon>
        <taxon>Paniceae</taxon>
        <taxon>Panicinae</taxon>
        <taxon>Panicum</taxon>
        <taxon>Panicum sect. Panicum</taxon>
    </lineage>
</organism>
<feature type="compositionally biased region" description="Low complexity" evidence="1">
    <location>
        <begin position="101"/>
        <end position="110"/>
    </location>
</feature>
<sequence>MASSGAPGAGAPTSAPRSHASAPVALPLPWLYAPAALRSRSAFSRFLFRSRRSAFHALRRPQLQIGGRLAFCHLAASGSSSARADPGAATPSRDPSPRPAPASWSCSCPGARRRPPVGPRRGPRRQGSPAGQQQERRAPASVPGRSH</sequence>
<evidence type="ECO:0000313" key="3">
    <source>
        <dbReference type="Proteomes" id="UP000244336"/>
    </source>
</evidence>
<reference evidence="2 3" key="1">
    <citation type="submission" date="2018-04" db="EMBL/GenBank/DDBJ databases">
        <title>WGS assembly of Panicum hallii var. hallii HAL2.</title>
        <authorList>
            <person name="Lovell J."/>
            <person name="Jenkins J."/>
            <person name="Lowry D."/>
            <person name="Mamidi S."/>
            <person name="Sreedasyam A."/>
            <person name="Weng X."/>
            <person name="Barry K."/>
            <person name="Bonette J."/>
            <person name="Campitelli B."/>
            <person name="Daum C."/>
            <person name="Gordon S."/>
            <person name="Gould B."/>
            <person name="Lipzen A."/>
            <person name="MacQueen A."/>
            <person name="Palacio-Mejia J."/>
            <person name="Plott C."/>
            <person name="Shakirov E."/>
            <person name="Shu S."/>
            <person name="Yoshinaga Y."/>
            <person name="Zane M."/>
            <person name="Rokhsar D."/>
            <person name="Grimwood J."/>
            <person name="Schmutz J."/>
            <person name="Juenger T."/>
        </authorList>
    </citation>
    <scope>NUCLEOTIDE SEQUENCE [LARGE SCALE GENOMIC DNA]</scope>
    <source>
        <strain evidence="3">cv. HAL2</strain>
    </source>
</reference>
<proteinExistence type="predicted"/>
<feature type="region of interest" description="Disordered" evidence="1">
    <location>
        <begin position="1"/>
        <end position="20"/>
    </location>
</feature>
<feature type="region of interest" description="Disordered" evidence="1">
    <location>
        <begin position="77"/>
        <end position="147"/>
    </location>
</feature>
<accession>A0A2T7CXW0</accession>
<name>A0A2T7CXW0_9POAL</name>
<dbReference type="AlphaFoldDB" id="A0A2T7CXW0"/>
<dbReference type="Gramene" id="PUZ48182">
    <property type="protein sequence ID" value="PUZ48182"/>
    <property type="gene ID" value="GQ55_7G225400"/>
</dbReference>
<dbReference type="EMBL" id="CM009755">
    <property type="protein sequence ID" value="PUZ48182.1"/>
    <property type="molecule type" value="Genomic_DNA"/>
</dbReference>
<keyword evidence="3" id="KW-1185">Reference proteome</keyword>
<evidence type="ECO:0000256" key="1">
    <source>
        <dbReference type="SAM" id="MobiDB-lite"/>
    </source>
</evidence>
<evidence type="ECO:0000313" key="2">
    <source>
        <dbReference type="EMBL" id="PUZ48182.1"/>
    </source>
</evidence>
<protein>
    <submittedName>
        <fullName evidence="2">Uncharacterized protein</fullName>
    </submittedName>
</protein>